<accession>A0A3S1DCE2</accession>
<keyword evidence="2" id="KW-1185">Reference proteome</keyword>
<proteinExistence type="predicted"/>
<sequence length="110" mass="13169">MEIYKDKFNRMRDGRKRSIILTHCGDSERGIYTNRRIYKDHELFKVFEDLKDAITGGIEQTRYDCAEFLTSKGYPGAYEILHYCKKEGRTEPENSMEIWTIEQLYKNSRQ</sequence>
<evidence type="ECO:0000313" key="1">
    <source>
        <dbReference type="EMBL" id="RUT35601.1"/>
    </source>
</evidence>
<dbReference type="RefSeq" id="WP_127197301.1">
    <property type="nucleotide sequence ID" value="NZ_RZNX01000001.1"/>
</dbReference>
<organism evidence="1 2">
    <name type="scientific">Paenibacillus zeisoli</name>
    <dbReference type="NCBI Taxonomy" id="2496267"/>
    <lineage>
        <taxon>Bacteria</taxon>
        <taxon>Bacillati</taxon>
        <taxon>Bacillota</taxon>
        <taxon>Bacilli</taxon>
        <taxon>Bacillales</taxon>
        <taxon>Paenibacillaceae</taxon>
        <taxon>Paenibacillus</taxon>
    </lineage>
</organism>
<comment type="caution">
    <text evidence="1">The sequence shown here is derived from an EMBL/GenBank/DDBJ whole genome shotgun (WGS) entry which is preliminary data.</text>
</comment>
<name>A0A3S1DCE2_9BACL</name>
<dbReference type="EMBL" id="RZNX01000001">
    <property type="protein sequence ID" value="RUT35601.1"/>
    <property type="molecule type" value="Genomic_DNA"/>
</dbReference>
<gene>
    <name evidence="1" type="ORF">EJP77_00845</name>
</gene>
<dbReference type="Proteomes" id="UP000272464">
    <property type="component" value="Unassembled WGS sequence"/>
</dbReference>
<dbReference type="AlphaFoldDB" id="A0A3S1DCE2"/>
<reference evidence="1 2" key="1">
    <citation type="submission" date="2018-12" db="EMBL/GenBank/DDBJ databases">
        <authorList>
            <person name="Sun L."/>
            <person name="Chen Z."/>
        </authorList>
    </citation>
    <scope>NUCLEOTIDE SEQUENCE [LARGE SCALE GENOMIC DNA]</scope>
    <source>
        <strain evidence="1 2">3-5-3</strain>
    </source>
</reference>
<protein>
    <submittedName>
        <fullName evidence="1">Uncharacterized protein</fullName>
    </submittedName>
</protein>
<evidence type="ECO:0000313" key="2">
    <source>
        <dbReference type="Proteomes" id="UP000272464"/>
    </source>
</evidence>